<dbReference type="GO" id="GO:0016020">
    <property type="term" value="C:membrane"/>
    <property type="evidence" value="ECO:0007669"/>
    <property type="project" value="InterPro"/>
</dbReference>
<dbReference type="Proteomes" id="UP000235786">
    <property type="component" value="Unassembled WGS sequence"/>
</dbReference>
<evidence type="ECO:0008006" key="6">
    <source>
        <dbReference type="Google" id="ProtNLM"/>
    </source>
</evidence>
<feature type="transmembrane region" description="Helical" evidence="2">
    <location>
        <begin position="205"/>
        <end position="225"/>
    </location>
</feature>
<dbReference type="Pfam" id="PF12351">
    <property type="entry name" value="Fig1"/>
    <property type="match status" value="1"/>
</dbReference>
<dbReference type="InterPro" id="IPR033481">
    <property type="entry name" value="Dni1/Fig1"/>
</dbReference>
<feature type="transmembrane region" description="Helical" evidence="2">
    <location>
        <begin position="108"/>
        <end position="129"/>
    </location>
</feature>
<keyword evidence="5" id="KW-1185">Reference proteome</keyword>
<dbReference type="EMBL" id="KZ613971">
    <property type="protein sequence ID" value="PMD29807.1"/>
    <property type="molecule type" value="Genomic_DNA"/>
</dbReference>
<evidence type="ECO:0000313" key="4">
    <source>
        <dbReference type="EMBL" id="PMD29807.1"/>
    </source>
</evidence>
<evidence type="ECO:0000256" key="3">
    <source>
        <dbReference type="SAM" id="SignalP"/>
    </source>
</evidence>
<feature type="compositionally biased region" description="Pro residues" evidence="1">
    <location>
        <begin position="254"/>
        <end position="268"/>
    </location>
</feature>
<keyword evidence="2" id="KW-0472">Membrane</keyword>
<proteinExistence type="predicted"/>
<feature type="compositionally biased region" description="Low complexity" evidence="1">
    <location>
        <begin position="229"/>
        <end position="253"/>
    </location>
</feature>
<dbReference type="OrthoDB" id="3524679at2759"/>
<dbReference type="AlphaFoldDB" id="A0A2J6QU69"/>
<accession>A0A2J6QU69</accession>
<name>A0A2J6QU69_HYAVF</name>
<gene>
    <name evidence="4" type="ORF">L207DRAFT_234199</name>
</gene>
<evidence type="ECO:0000256" key="2">
    <source>
        <dbReference type="SAM" id="Phobius"/>
    </source>
</evidence>
<protein>
    <recommendedName>
        <fullName evidence="6">Ca2+ regulator and membrane fusion protein Fig1-domain-containing protein</fullName>
    </recommendedName>
</protein>
<evidence type="ECO:0000256" key="1">
    <source>
        <dbReference type="SAM" id="MobiDB-lite"/>
    </source>
</evidence>
<feature type="region of interest" description="Disordered" evidence="1">
    <location>
        <begin position="229"/>
        <end position="268"/>
    </location>
</feature>
<sequence length="268" mass="28511">MGFHPSQSINARVFIYLLALPTLLLYTLALTGCVSESPGIPDIFLAELVDTTGTRLRLNYFAMCSSGDSSQEFLCSTTIGASSDTLARTLQAPEAVIQYGLTLQNVGFPVFLAAGGVLFTLGIILFLLLKMTSRAQTNSLDPYKSQRLPARKARFADNTIRSLWLSSAISLTVAYATTLTLSTILLVEANNQLAIQITRGTALEALQWAIFSLSALFSLGITRLIQQTGLGPSPGQQPGGLPSMSAPPLNRGPMAPPPAPGGPPPPRY</sequence>
<feature type="signal peptide" evidence="3">
    <location>
        <begin position="1"/>
        <end position="29"/>
    </location>
</feature>
<keyword evidence="2" id="KW-1133">Transmembrane helix</keyword>
<organism evidence="4 5">
    <name type="scientific">Hyaloscypha variabilis (strain UAMH 11265 / GT02V1 / F)</name>
    <name type="common">Meliniomyces variabilis</name>
    <dbReference type="NCBI Taxonomy" id="1149755"/>
    <lineage>
        <taxon>Eukaryota</taxon>
        <taxon>Fungi</taxon>
        <taxon>Dikarya</taxon>
        <taxon>Ascomycota</taxon>
        <taxon>Pezizomycotina</taxon>
        <taxon>Leotiomycetes</taxon>
        <taxon>Helotiales</taxon>
        <taxon>Hyaloscyphaceae</taxon>
        <taxon>Hyaloscypha</taxon>
        <taxon>Hyaloscypha variabilis</taxon>
    </lineage>
</organism>
<reference evidence="4 5" key="1">
    <citation type="submission" date="2016-04" db="EMBL/GenBank/DDBJ databases">
        <title>A degradative enzymes factory behind the ericoid mycorrhizal symbiosis.</title>
        <authorList>
            <consortium name="DOE Joint Genome Institute"/>
            <person name="Martino E."/>
            <person name="Morin E."/>
            <person name="Grelet G."/>
            <person name="Kuo A."/>
            <person name="Kohler A."/>
            <person name="Daghino S."/>
            <person name="Barry K."/>
            <person name="Choi C."/>
            <person name="Cichocki N."/>
            <person name="Clum A."/>
            <person name="Copeland A."/>
            <person name="Hainaut M."/>
            <person name="Haridas S."/>
            <person name="Labutti K."/>
            <person name="Lindquist E."/>
            <person name="Lipzen A."/>
            <person name="Khouja H.-R."/>
            <person name="Murat C."/>
            <person name="Ohm R."/>
            <person name="Olson A."/>
            <person name="Spatafora J."/>
            <person name="Veneault-Fourrey C."/>
            <person name="Henrissat B."/>
            <person name="Grigoriev I."/>
            <person name="Martin F."/>
            <person name="Perotto S."/>
        </authorList>
    </citation>
    <scope>NUCLEOTIDE SEQUENCE [LARGE SCALE GENOMIC DNA]</scope>
    <source>
        <strain evidence="4 5">F</strain>
    </source>
</reference>
<keyword evidence="2" id="KW-0812">Transmembrane</keyword>
<evidence type="ECO:0000313" key="5">
    <source>
        <dbReference type="Proteomes" id="UP000235786"/>
    </source>
</evidence>
<feature type="chain" id="PRO_5014397757" description="Ca2+ regulator and membrane fusion protein Fig1-domain-containing protein" evidence="3">
    <location>
        <begin position="30"/>
        <end position="268"/>
    </location>
</feature>
<feature type="transmembrane region" description="Helical" evidence="2">
    <location>
        <begin position="162"/>
        <end position="185"/>
    </location>
</feature>
<dbReference type="STRING" id="1149755.A0A2J6QU69"/>
<keyword evidence="3" id="KW-0732">Signal</keyword>